<dbReference type="GO" id="GO:0003676">
    <property type="term" value="F:nucleic acid binding"/>
    <property type="evidence" value="ECO:0007669"/>
    <property type="project" value="InterPro"/>
</dbReference>
<organism evidence="1 2">
    <name type="scientific">Paramecium sonneborni</name>
    <dbReference type="NCBI Taxonomy" id="65129"/>
    <lineage>
        <taxon>Eukaryota</taxon>
        <taxon>Sar</taxon>
        <taxon>Alveolata</taxon>
        <taxon>Ciliophora</taxon>
        <taxon>Intramacronucleata</taxon>
        <taxon>Oligohymenophorea</taxon>
        <taxon>Peniculida</taxon>
        <taxon>Parameciidae</taxon>
        <taxon>Paramecium</taxon>
    </lineage>
</organism>
<reference evidence="1" key="1">
    <citation type="submission" date="2021-01" db="EMBL/GenBank/DDBJ databases">
        <authorList>
            <consortium name="Genoscope - CEA"/>
            <person name="William W."/>
        </authorList>
    </citation>
    <scope>NUCLEOTIDE SEQUENCE</scope>
</reference>
<name>A0A8S1RTR5_9CILI</name>
<evidence type="ECO:0000313" key="2">
    <source>
        <dbReference type="Proteomes" id="UP000692954"/>
    </source>
</evidence>
<dbReference type="GO" id="GO:0000166">
    <property type="term" value="F:nucleotide binding"/>
    <property type="evidence" value="ECO:0007669"/>
    <property type="project" value="InterPro"/>
</dbReference>
<dbReference type="EMBL" id="CAJJDN010000515">
    <property type="protein sequence ID" value="CAD8131366.1"/>
    <property type="molecule type" value="Genomic_DNA"/>
</dbReference>
<dbReference type="InterPro" id="IPR017964">
    <property type="entry name" value="DNA-dir_DNA_pol_B_CS"/>
</dbReference>
<protein>
    <recommendedName>
        <fullName evidence="3">DNA-directed DNA polymerase</fullName>
    </recommendedName>
</protein>
<dbReference type="PANTHER" id="PTHR33568:SF3">
    <property type="entry name" value="DNA-DIRECTED DNA POLYMERASE"/>
    <property type="match status" value="1"/>
</dbReference>
<dbReference type="Proteomes" id="UP000692954">
    <property type="component" value="Unassembled WGS sequence"/>
</dbReference>
<dbReference type="PROSITE" id="PS00116">
    <property type="entry name" value="DNA_POLYMERASE_B"/>
    <property type="match status" value="1"/>
</dbReference>
<accession>A0A8S1RTR5</accession>
<comment type="caution">
    <text evidence="1">The sequence shown here is derived from an EMBL/GenBank/DDBJ whole genome shotgun (WGS) entry which is preliminary data.</text>
</comment>
<keyword evidence="2" id="KW-1185">Reference proteome</keyword>
<gene>
    <name evidence="1" type="ORF">PSON_ATCC_30995.1.T5150001</name>
</gene>
<sequence length="204" mass="23510">MLGSQYYDYFIKNFVENNNKIRKKGGLYKLIGKNNNNTFYGRLGMNPERLSEEISNNLNINNPNYIKIVNINGCYISYTKKEKSISNITISASITAKARIKLYKGFLNVIKTGGKLLYCDTDSIICEYKNNCDVLDKQIGELYFDSKNSDTIIKDCVFACPKTYALKYENKEVVKIKGFNSNPSYDVFKEKFYNKETITTINKE</sequence>
<evidence type="ECO:0008006" key="3">
    <source>
        <dbReference type="Google" id="ProtNLM"/>
    </source>
</evidence>
<proteinExistence type="predicted"/>
<dbReference type="AlphaFoldDB" id="A0A8S1RTR5"/>
<evidence type="ECO:0000313" key="1">
    <source>
        <dbReference type="EMBL" id="CAD8131366.1"/>
    </source>
</evidence>
<dbReference type="PANTHER" id="PTHR33568">
    <property type="entry name" value="DNA POLYMERASE"/>
    <property type="match status" value="1"/>
</dbReference>